<keyword evidence="3" id="KW-1185">Reference proteome</keyword>
<dbReference type="EMBL" id="JAZGQO010000007">
    <property type="protein sequence ID" value="KAK6182041.1"/>
    <property type="molecule type" value="Genomic_DNA"/>
</dbReference>
<evidence type="ECO:0000313" key="3">
    <source>
        <dbReference type="Proteomes" id="UP001347796"/>
    </source>
</evidence>
<name>A0AAN8JQD5_PATCE</name>
<sequence>MAATDSDSMHDSMTRLRMKMVQQKIANERDKLDRRPETVSSNNDVEHQLKLQHAVLRRQELLDRIRQEQLNRPRTESPRRRFTPSPILLPPPSRRSLPDLSRSIVIKDNRGTNNMSQVRHVIEHRGHDSFRPYYLPPIQQPYIGAPPIAAAPPAIMAPPPQPVFQQPAPQVIQQPAQQIVQAPPAPQIIQASPPHIIQQAPPVVQSMPAVHTSPIINHVEPIHNYGQKNTWFNKGDFMDMMMMQNAQMHHMAMQQLMINSLGGGRPAGMGGGERQSVQHHHYPQSAPAAPQMYHHQLPQMGYGMDMGGGYGRGGWRRRWRTGRNTAPVAVRTEDSKSLNRPSSVFLFGIVLKEIVAALHRIYLNPSGNIYPIFNDLIGLNAYNLSLLVNDRRGRIGLAPRDQAAMLQVLQYVMENFTYHMTEIMPATGVLGTHKKAAVFEMIKNNKRFPDGYFWQIELDQLQFNEAGRSYNLGNDEAFLLLVGIFISRSLITTVRNILHIYI</sequence>
<proteinExistence type="predicted"/>
<evidence type="ECO:0000313" key="2">
    <source>
        <dbReference type="EMBL" id="KAK6182041.1"/>
    </source>
</evidence>
<dbReference type="PANTHER" id="PTHR28604">
    <property type="match status" value="1"/>
</dbReference>
<dbReference type="InterPro" id="IPR038915">
    <property type="entry name" value="PRR29-like"/>
</dbReference>
<organism evidence="2 3">
    <name type="scientific">Patella caerulea</name>
    <name type="common">Rayed Mediterranean limpet</name>
    <dbReference type="NCBI Taxonomy" id="87958"/>
    <lineage>
        <taxon>Eukaryota</taxon>
        <taxon>Metazoa</taxon>
        <taxon>Spiralia</taxon>
        <taxon>Lophotrochozoa</taxon>
        <taxon>Mollusca</taxon>
        <taxon>Gastropoda</taxon>
        <taxon>Patellogastropoda</taxon>
        <taxon>Patelloidea</taxon>
        <taxon>Patellidae</taxon>
        <taxon>Patella</taxon>
    </lineage>
</organism>
<protein>
    <submittedName>
        <fullName evidence="2">Uncharacterized protein</fullName>
    </submittedName>
</protein>
<feature type="compositionally biased region" description="Basic and acidic residues" evidence="1">
    <location>
        <begin position="67"/>
        <end position="79"/>
    </location>
</feature>
<feature type="compositionally biased region" description="Basic and acidic residues" evidence="1">
    <location>
        <begin position="26"/>
        <end position="37"/>
    </location>
</feature>
<accession>A0AAN8JQD5</accession>
<dbReference type="AlphaFoldDB" id="A0AAN8JQD5"/>
<comment type="caution">
    <text evidence="2">The sequence shown here is derived from an EMBL/GenBank/DDBJ whole genome shotgun (WGS) entry which is preliminary data.</text>
</comment>
<feature type="region of interest" description="Disordered" evidence="1">
    <location>
        <begin position="25"/>
        <end position="46"/>
    </location>
</feature>
<reference evidence="2 3" key="1">
    <citation type="submission" date="2024-01" db="EMBL/GenBank/DDBJ databases">
        <title>The genome of the rayed Mediterranean limpet Patella caerulea (Linnaeus, 1758).</title>
        <authorList>
            <person name="Anh-Thu Weber A."/>
            <person name="Halstead-Nussloch G."/>
        </authorList>
    </citation>
    <scope>NUCLEOTIDE SEQUENCE [LARGE SCALE GENOMIC DNA]</scope>
    <source>
        <strain evidence="2">AATW-2023a</strain>
        <tissue evidence="2">Whole specimen</tissue>
    </source>
</reference>
<dbReference type="PANTHER" id="PTHR28604:SF1">
    <property type="entry name" value="PROLINE-RICH PROTEIN 29"/>
    <property type="match status" value="1"/>
</dbReference>
<gene>
    <name evidence="2" type="ORF">SNE40_009808</name>
</gene>
<dbReference type="Proteomes" id="UP001347796">
    <property type="component" value="Unassembled WGS sequence"/>
</dbReference>
<evidence type="ECO:0000256" key="1">
    <source>
        <dbReference type="SAM" id="MobiDB-lite"/>
    </source>
</evidence>
<feature type="region of interest" description="Disordered" evidence="1">
    <location>
        <begin position="67"/>
        <end position="98"/>
    </location>
</feature>